<evidence type="ECO:0000313" key="1">
    <source>
        <dbReference type="EMBL" id="GGF55548.1"/>
    </source>
</evidence>
<dbReference type="AlphaFoldDB" id="A0A917BSZ4"/>
<protein>
    <submittedName>
        <fullName evidence="1">Uncharacterized protein</fullName>
    </submittedName>
</protein>
<evidence type="ECO:0000313" key="2">
    <source>
        <dbReference type="Proteomes" id="UP000632498"/>
    </source>
</evidence>
<organism evidence="1 2">
    <name type="scientific">Terasakiella brassicae</name>
    <dbReference type="NCBI Taxonomy" id="1634917"/>
    <lineage>
        <taxon>Bacteria</taxon>
        <taxon>Pseudomonadati</taxon>
        <taxon>Pseudomonadota</taxon>
        <taxon>Alphaproteobacteria</taxon>
        <taxon>Rhodospirillales</taxon>
        <taxon>Terasakiellaceae</taxon>
        <taxon>Terasakiella</taxon>
    </lineage>
</organism>
<comment type="caution">
    <text evidence="1">The sequence shown here is derived from an EMBL/GenBank/DDBJ whole genome shotgun (WGS) entry which is preliminary data.</text>
</comment>
<gene>
    <name evidence="1" type="ORF">GCM10011332_06190</name>
</gene>
<accession>A0A917BSZ4</accession>
<name>A0A917BSZ4_9PROT</name>
<dbReference type="Proteomes" id="UP000632498">
    <property type="component" value="Unassembled WGS sequence"/>
</dbReference>
<proteinExistence type="predicted"/>
<reference evidence="1" key="2">
    <citation type="submission" date="2020-09" db="EMBL/GenBank/DDBJ databases">
        <authorList>
            <person name="Sun Q."/>
            <person name="Zhou Y."/>
        </authorList>
    </citation>
    <scope>NUCLEOTIDE SEQUENCE</scope>
    <source>
        <strain evidence="1">CGMCC 1.15254</strain>
    </source>
</reference>
<dbReference type="EMBL" id="BMHV01000004">
    <property type="protein sequence ID" value="GGF55548.1"/>
    <property type="molecule type" value="Genomic_DNA"/>
</dbReference>
<sequence>MDIESLETAPFTIPDEMLSRGVPVLYVDDRCSSDDQMILRQPDGIEYLVKITDNGPQKLKELSS</sequence>
<reference evidence="1" key="1">
    <citation type="journal article" date="2014" name="Int. J. Syst. Evol. Microbiol.">
        <title>Complete genome sequence of Corynebacterium casei LMG S-19264T (=DSM 44701T), isolated from a smear-ripened cheese.</title>
        <authorList>
            <consortium name="US DOE Joint Genome Institute (JGI-PGF)"/>
            <person name="Walter F."/>
            <person name="Albersmeier A."/>
            <person name="Kalinowski J."/>
            <person name="Ruckert C."/>
        </authorList>
    </citation>
    <scope>NUCLEOTIDE SEQUENCE</scope>
    <source>
        <strain evidence="1">CGMCC 1.15254</strain>
    </source>
</reference>
<keyword evidence="2" id="KW-1185">Reference proteome</keyword>
<dbReference type="RefSeq" id="WP_188661490.1">
    <property type="nucleotide sequence ID" value="NZ_BMHV01000004.1"/>
</dbReference>